<organism evidence="2 3">
    <name type="scientific">Acaromyces ingoldii</name>
    <dbReference type="NCBI Taxonomy" id="215250"/>
    <lineage>
        <taxon>Eukaryota</taxon>
        <taxon>Fungi</taxon>
        <taxon>Dikarya</taxon>
        <taxon>Basidiomycota</taxon>
        <taxon>Ustilaginomycotina</taxon>
        <taxon>Exobasidiomycetes</taxon>
        <taxon>Exobasidiales</taxon>
        <taxon>Cryptobasidiaceae</taxon>
        <taxon>Acaromyces</taxon>
    </lineage>
</organism>
<dbReference type="UniPathway" id="UPA00113">
    <property type="reaction ID" value="UER00529"/>
</dbReference>
<dbReference type="Proteomes" id="UP000245768">
    <property type="component" value="Unassembled WGS sequence"/>
</dbReference>
<sequence>MSDYELRLCSSAADLRAAHEVRLEVFHREQGFPADTEVDEYDPVSAHFIVVERHSARPVGVIRLTPYPREEVLALAPPPPPSSSAKDAIKKADDGGLFRGGAMEAEEAKRSNVEDNSIPQEQTSMVTAGGGPGGTSGGLPMFPNSATKQTAAGSAASDKRQSDKDDRAQDVVGQSGVITVDETPAGKLDSSYPLGGVQSSESLAHLFRRVALAKPAAANAKGAAHGHDSRGAKISRLAVLRSERGKHLGEQAVRGAEKWLLDVLSTPAQGDEAHKDTGVDSIDVVLSSQMHAVNFYKKLSYQTTGEPYDEEGAPHMWCLKKLAFERA</sequence>
<dbReference type="InterPro" id="IPR016181">
    <property type="entry name" value="Acyl_CoA_acyltransferase"/>
</dbReference>
<feature type="compositionally biased region" description="Basic and acidic residues" evidence="1">
    <location>
        <begin position="157"/>
        <end position="169"/>
    </location>
</feature>
<name>A0A316YQX6_9BASI</name>
<dbReference type="OrthoDB" id="329272at2759"/>
<reference evidence="2 3" key="1">
    <citation type="journal article" date="2018" name="Mol. Biol. Evol.">
        <title>Broad Genomic Sampling Reveals a Smut Pathogenic Ancestry of the Fungal Clade Ustilaginomycotina.</title>
        <authorList>
            <person name="Kijpornyongpan T."/>
            <person name="Mondo S.J."/>
            <person name="Barry K."/>
            <person name="Sandor L."/>
            <person name="Lee J."/>
            <person name="Lipzen A."/>
            <person name="Pangilinan J."/>
            <person name="LaButti K."/>
            <person name="Hainaut M."/>
            <person name="Henrissat B."/>
            <person name="Grigoriev I.V."/>
            <person name="Spatafora J.W."/>
            <person name="Aime M.C."/>
        </authorList>
    </citation>
    <scope>NUCLEOTIDE SEQUENCE [LARGE SCALE GENOMIC DNA]</scope>
    <source>
        <strain evidence="2 3">MCA 4198</strain>
    </source>
</reference>
<dbReference type="InParanoid" id="A0A316YQX6"/>
<evidence type="ECO:0000313" key="3">
    <source>
        <dbReference type="Proteomes" id="UP000245768"/>
    </source>
</evidence>
<dbReference type="GO" id="GO:0006048">
    <property type="term" value="P:UDP-N-acetylglucosamine biosynthetic process"/>
    <property type="evidence" value="ECO:0007669"/>
    <property type="project" value="UniProtKB-UniPathway"/>
</dbReference>
<proteinExistence type="predicted"/>
<evidence type="ECO:0000256" key="1">
    <source>
        <dbReference type="SAM" id="MobiDB-lite"/>
    </source>
</evidence>
<dbReference type="AlphaFoldDB" id="A0A316YQX6"/>
<dbReference type="SUPFAM" id="SSF55729">
    <property type="entry name" value="Acyl-CoA N-acyltransferases (Nat)"/>
    <property type="match status" value="2"/>
</dbReference>
<dbReference type="RefSeq" id="XP_025379148.1">
    <property type="nucleotide sequence ID" value="XM_025521203.1"/>
</dbReference>
<keyword evidence="3" id="KW-1185">Reference proteome</keyword>
<gene>
    <name evidence="2" type="ORF">FA10DRAFT_265768</name>
</gene>
<accession>A0A316YQX6</accession>
<dbReference type="Pfam" id="PF13444">
    <property type="entry name" value="Acetyltransf_5"/>
    <property type="match status" value="1"/>
</dbReference>
<dbReference type="STRING" id="215250.A0A316YQX6"/>
<dbReference type="GeneID" id="37043119"/>
<dbReference type="EMBL" id="KZ819635">
    <property type="protein sequence ID" value="PWN91950.1"/>
    <property type="molecule type" value="Genomic_DNA"/>
</dbReference>
<feature type="compositionally biased region" description="Polar residues" evidence="1">
    <location>
        <begin position="114"/>
        <end position="126"/>
    </location>
</feature>
<protein>
    <submittedName>
        <fullName evidence="2">Uncharacterized protein</fullName>
    </submittedName>
</protein>
<dbReference type="Gene3D" id="3.40.630.30">
    <property type="match status" value="2"/>
</dbReference>
<evidence type="ECO:0000313" key="2">
    <source>
        <dbReference type="EMBL" id="PWN91950.1"/>
    </source>
</evidence>
<feature type="compositionally biased region" description="Gly residues" evidence="1">
    <location>
        <begin position="128"/>
        <end position="137"/>
    </location>
</feature>
<feature type="region of interest" description="Disordered" evidence="1">
    <location>
        <begin position="75"/>
        <end position="172"/>
    </location>
</feature>
<feature type="compositionally biased region" description="Basic and acidic residues" evidence="1">
    <location>
        <begin position="87"/>
        <end position="96"/>
    </location>
</feature>